<keyword evidence="1" id="KW-0175">Coiled coil</keyword>
<dbReference type="RefSeq" id="WP_190361062.1">
    <property type="nucleotide sequence ID" value="NZ_CP138348.1"/>
</dbReference>
<reference evidence="2" key="1">
    <citation type="submission" date="2023-11" db="EMBL/GenBank/DDBJ databases">
        <title>Genome sequence of Cyanobacterium aponinum BCRC AL20115.</title>
        <authorList>
            <person name="Chang H.-Y."/>
            <person name="Lin K.-M."/>
            <person name="Hsueh H.-T."/>
            <person name="Chu H.-A."/>
            <person name="Kuo C.-H."/>
        </authorList>
    </citation>
    <scope>NUCLEOTIDE SEQUENCE</scope>
    <source>
        <strain evidence="2">AL20115</strain>
    </source>
</reference>
<accession>A0AAF1C5S0</accession>
<organism evidence="2">
    <name type="scientific">Cyanobacterium aponinum AL20115</name>
    <dbReference type="NCBI Taxonomy" id="3090662"/>
    <lineage>
        <taxon>Bacteria</taxon>
        <taxon>Bacillati</taxon>
        <taxon>Cyanobacteriota</taxon>
        <taxon>Cyanophyceae</taxon>
        <taxon>Oscillatoriophycideae</taxon>
        <taxon>Chroococcales</taxon>
        <taxon>Geminocystaceae</taxon>
        <taxon>Cyanobacterium</taxon>
    </lineage>
</organism>
<feature type="coiled-coil region" evidence="1">
    <location>
        <begin position="234"/>
        <end position="268"/>
    </location>
</feature>
<evidence type="ECO:0000313" key="2">
    <source>
        <dbReference type="EMBL" id="WPF87669.1"/>
    </source>
</evidence>
<feature type="coiled-coil region" evidence="1">
    <location>
        <begin position="31"/>
        <end position="62"/>
    </location>
</feature>
<dbReference type="EMBL" id="CP138348">
    <property type="protein sequence ID" value="WPF87669.1"/>
    <property type="molecule type" value="Genomic_DNA"/>
</dbReference>
<evidence type="ECO:0000256" key="1">
    <source>
        <dbReference type="SAM" id="Coils"/>
    </source>
</evidence>
<name>A0AAF1C5S0_9CHRO</name>
<protein>
    <submittedName>
        <fullName evidence="2">Uncharacterized protein</fullName>
    </submittedName>
</protein>
<sequence length="341" mass="36307">MIFIIPIVIGALALVTGGVGVAKGADGLSKMDEAKGIGENAQKKYENKKRKTETIIEETNNLAKEYGETQIEIHLKTVKRCIDFIERIGQNASQSNLKFLEGLDGFSPETLQEYKLEVLKAEKIATGGATAIGAGYATGQGAIALAGLFGTASTGTAIGGLSGAAAWNATLAWLGGGSLASGGGGMALGSVMLGGIAVAPALMVTGFILGGQGEKALTNAIEYRAKVNVEVERLDSLDNFLAQVQTRIKELENLVNNLNQLAIENLSKLESTIFVSDGFLTRSENINLEKVDFIPERDAPQFQKVYFLIKALVEILKTPVLDSEGNLNEATFNIKEKYYNL</sequence>
<proteinExistence type="predicted"/>
<dbReference type="AlphaFoldDB" id="A0AAF1C5S0"/>
<gene>
    <name evidence="2" type="ORF">SAY89_12780</name>
</gene>